<keyword evidence="1" id="KW-0732">Signal</keyword>
<dbReference type="EMBL" id="CP038441">
    <property type="protein sequence ID" value="QJT21672.1"/>
    <property type="molecule type" value="Genomic_DNA"/>
</dbReference>
<dbReference type="RefSeq" id="WP_171275984.1">
    <property type="nucleotide sequence ID" value="NZ_CAWPJG010000001.1"/>
</dbReference>
<evidence type="ECO:0000313" key="2">
    <source>
        <dbReference type="EMBL" id="QJT21672.1"/>
    </source>
</evidence>
<dbReference type="Proteomes" id="UP000501427">
    <property type="component" value="Chromosome"/>
</dbReference>
<dbReference type="AlphaFoldDB" id="A0A6M4YEE6"/>
<evidence type="ECO:0000313" key="3">
    <source>
        <dbReference type="Proteomes" id="UP000501427"/>
    </source>
</evidence>
<organism evidence="2 3">
    <name type="scientific">Aeromonas media</name>
    <dbReference type="NCBI Taxonomy" id="651"/>
    <lineage>
        <taxon>Bacteria</taxon>
        <taxon>Pseudomonadati</taxon>
        <taxon>Pseudomonadota</taxon>
        <taxon>Gammaproteobacteria</taxon>
        <taxon>Aeromonadales</taxon>
        <taxon>Aeromonadaceae</taxon>
        <taxon>Aeromonas</taxon>
    </lineage>
</organism>
<evidence type="ECO:0008006" key="4">
    <source>
        <dbReference type="Google" id="ProtNLM"/>
    </source>
</evidence>
<feature type="chain" id="PRO_5026956582" description="DUF1311 domain-containing protein" evidence="1">
    <location>
        <begin position="19"/>
        <end position="121"/>
    </location>
</feature>
<proteinExistence type="predicted"/>
<protein>
    <recommendedName>
        <fullName evidence="4">DUF1311 domain-containing protein</fullName>
    </recommendedName>
</protein>
<name>A0A6M4YEE6_AERME</name>
<sequence length="121" mass="14059">MKKIAILLITTLPLLAQAGFIHPMDFDGSEAQKQQVIQYIKERVKHDYCDGQLDMCQATTLRMMEQQNLDSFKKASQAKERAIMDRAIKDYCHGGIDMCSYDTIWMMYRENLKASNEDLSW</sequence>
<accession>A0A6M4YEE6</accession>
<feature type="signal peptide" evidence="1">
    <location>
        <begin position="1"/>
        <end position="18"/>
    </location>
</feature>
<gene>
    <name evidence="2" type="ORF">E4184_09685</name>
</gene>
<evidence type="ECO:0000256" key="1">
    <source>
        <dbReference type="SAM" id="SignalP"/>
    </source>
</evidence>
<reference evidence="2 3" key="1">
    <citation type="submission" date="2019-03" db="EMBL/GenBank/DDBJ databases">
        <title>Novel transposon Tn6433 accelerates the dissemination of tet(E) in Aeromonas from aerobic biofilm under oxytetracycline stress.</title>
        <authorList>
            <person name="Shi Y."/>
            <person name="Tian Z."/>
            <person name="Zhang Y."/>
            <person name="Zhang H."/>
            <person name="Yang M."/>
        </authorList>
    </citation>
    <scope>NUCLEOTIDE SEQUENCE [LARGE SCALE GENOMIC DNA]</scope>
    <source>
        <strain evidence="2 3">T0.1-19</strain>
    </source>
</reference>